<gene>
    <name evidence="2" type="ORF">UFOPK1353_00565</name>
    <name evidence="3" type="ORF">UFOPK1826_00466</name>
    <name evidence="4" type="ORF">UFOPK2855_00346</name>
    <name evidence="5" type="ORF">UFOPK3026_00874</name>
</gene>
<dbReference type="InterPro" id="IPR018148">
    <property type="entry name" value="Methylglyoxal_synth_AS"/>
</dbReference>
<dbReference type="Pfam" id="PF02142">
    <property type="entry name" value="MGS"/>
    <property type="match status" value="1"/>
</dbReference>
<dbReference type="PROSITE" id="PS01335">
    <property type="entry name" value="METHYLGLYOXAL_SYNTH"/>
    <property type="match status" value="1"/>
</dbReference>
<proteinExistence type="inferred from homology"/>
<dbReference type="InterPro" id="IPR036914">
    <property type="entry name" value="MGS-like_dom_sf"/>
</dbReference>
<dbReference type="NCBIfam" id="TIGR00160">
    <property type="entry name" value="MGSA"/>
    <property type="match status" value="1"/>
</dbReference>
<feature type="domain" description="MGS-like" evidence="1">
    <location>
        <begin position="4"/>
        <end position="141"/>
    </location>
</feature>
<dbReference type="InterPro" id="IPR011607">
    <property type="entry name" value="MGS-like_dom"/>
</dbReference>
<dbReference type="GO" id="GO:0005829">
    <property type="term" value="C:cytosol"/>
    <property type="evidence" value="ECO:0007669"/>
    <property type="project" value="TreeGrafter"/>
</dbReference>
<dbReference type="AlphaFoldDB" id="A0A6J6YC80"/>
<dbReference type="SUPFAM" id="SSF52335">
    <property type="entry name" value="Methylglyoxal synthase-like"/>
    <property type="match status" value="1"/>
</dbReference>
<dbReference type="Gene3D" id="3.40.50.1380">
    <property type="entry name" value="Methylglyoxal synthase-like domain"/>
    <property type="match status" value="1"/>
</dbReference>
<protein>
    <submittedName>
        <fullName evidence="5">Unannotated protein</fullName>
    </submittedName>
</protein>
<reference evidence="5" key="1">
    <citation type="submission" date="2020-05" db="EMBL/GenBank/DDBJ databases">
        <authorList>
            <person name="Chiriac C."/>
            <person name="Salcher M."/>
            <person name="Ghai R."/>
            <person name="Kavagutti S V."/>
        </authorList>
    </citation>
    <scope>NUCLEOTIDE SEQUENCE</scope>
</reference>
<organism evidence="5">
    <name type="scientific">freshwater metagenome</name>
    <dbReference type="NCBI Taxonomy" id="449393"/>
    <lineage>
        <taxon>unclassified sequences</taxon>
        <taxon>metagenomes</taxon>
        <taxon>ecological metagenomes</taxon>
    </lineage>
</organism>
<dbReference type="GO" id="GO:0019242">
    <property type="term" value="P:methylglyoxal biosynthetic process"/>
    <property type="evidence" value="ECO:0007669"/>
    <property type="project" value="InterPro"/>
</dbReference>
<evidence type="ECO:0000313" key="2">
    <source>
        <dbReference type="EMBL" id="CAB4534596.1"/>
    </source>
</evidence>
<evidence type="ECO:0000313" key="3">
    <source>
        <dbReference type="EMBL" id="CAB4598067.1"/>
    </source>
</evidence>
<dbReference type="PANTHER" id="PTHR30492:SF0">
    <property type="entry name" value="METHYLGLYOXAL SYNTHASE"/>
    <property type="match status" value="1"/>
</dbReference>
<accession>A0A6J6YC80</accession>
<dbReference type="EMBL" id="CAFAAP010000125">
    <property type="protein sequence ID" value="CAB4807020.1"/>
    <property type="molecule type" value="Genomic_DNA"/>
</dbReference>
<dbReference type="PIRSF" id="PIRSF006614">
    <property type="entry name" value="Methylglyox_syn"/>
    <property type="match status" value="1"/>
</dbReference>
<evidence type="ECO:0000259" key="1">
    <source>
        <dbReference type="PROSITE" id="PS51855"/>
    </source>
</evidence>
<name>A0A6J6YC80_9ZZZZ</name>
<dbReference type="GO" id="GO:0008929">
    <property type="term" value="F:methylglyoxal synthase activity"/>
    <property type="evidence" value="ECO:0007669"/>
    <property type="project" value="InterPro"/>
</dbReference>
<dbReference type="NCBIfam" id="NF003559">
    <property type="entry name" value="PRK05234.1"/>
    <property type="match status" value="1"/>
</dbReference>
<dbReference type="CDD" id="cd01422">
    <property type="entry name" value="MGS"/>
    <property type="match status" value="1"/>
</dbReference>
<dbReference type="EMBL" id="CAEZSE010000073">
    <property type="protein sequence ID" value="CAB4534596.1"/>
    <property type="molecule type" value="Genomic_DNA"/>
</dbReference>
<dbReference type="SMART" id="SM00851">
    <property type="entry name" value="MGS"/>
    <property type="match status" value="1"/>
</dbReference>
<evidence type="ECO:0000313" key="4">
    <source>
        <dbReference type="EMBL" id="CAB4754833.1"/>
    </source>
</evidence>
<evidence type="ECO:0000313" key="5">
    <source>
        <dbReference type="EMBL" id="CAB4807020.1"/>
    </source>
</evidence>
<dbReference type="PROSITE" id="PS51855">
    <property type="entry name" value="MGS"/>
    <property type="match status" value="1"/>
</dbReference>
<dbReference type="PANTHER" id="PTHR30492">
    <property type="entry name" value="METHYLGLYOXAL SYNTHASE"/>
    <property type="match status" value="1"/>
</dbReference>
<dbReference type="HAMAP" id="MF_00549">
    <property type="entry name" value="Methylglyoxal_synth"/>
    <property type="match status" value="1"/>
</dbReference>
<dbReference type="EMBL" id="CAEZUN010000041">
    <property type="protein sequence ID" value="CAB4598067.1"/>
    <property type="molecule type" value="Genomic_DNA"/>
</dbReference>
<dbReference type="InterPro" id="IPR004363">
    <property type="entry name" value="Methylgl_synth"/>
</dbReference>
<dbReference type="EMBL" id="CAEZZK010000044">
    <property type="protein sequence ID" value="CAB4754833.1"/>
    <property type="molecule type" value="Genomic_DNA"/>
</dbReference>
<sequence>MTSIESPATKRIALVAHDNMKREMLEWATEHKDELKQHILIATGSTGKLIADSTGLTLERMRSGPLGGDQQIGARISDGGIDVLLFFWDPLEPQPHDPDIRALLRIAVVWNIPVACNRASADFILSSPLLGGIYQRRVPKY</sequence>